<sequence>MDMEDALDRGNGMIEASVVGEVTSYQADINIENTEPYEGMTFESDSAARAYYDNYAGRAGFLTRVLSSRKSERDGSIISRGLGCRNILNAQKACNISNEVGEKRRDGCTAMLLIKRENGGRWVVRKFVRDHNHPLVASLPKRRPTYDEKDKRIQELTAELRIKKRLSAAYREQLLILMKDVDSHNDHLTSKVQIIRNNLKELEATRQELSLHNKPSL</sequence>
<feature type="domain" description="FAR1" evidence="2">
    <location>
        <begin position="51"/>
        <end position="136"/>
    </location>
</feature>
<dbReference type="eggNOG" id="ENOG502RXW2">
    <property type="taxonomic scope" value="Eukaryota"/>
</dbReference>
<evidence type="ECO:0000259" key="2">
    <source>
        <dbReference type="Pfam" id="PF03101"/>
    </source>
</evidence>
<dbReference type="STRING" id="4155.A0A022RAG6"/>
<keyword evidence="4" id="KW-1185">Reference proteome</keyword>
<proteinExistence type="predicted"/>
<dbReference type="AlphaFoldDB" id="A0A022RAG6"/>
<dbReference type="InterPro" id="IPR004330">
    <property type="entry name" value="FAR1_DNA_bnd_dom"/>
</dbReference>
<dbReference type="PANTHER" id="PTHR46328">
    <property type="entry name" value="FAR-RED IMPAIRED RESPONSIVE (FAR1) FAMILY PROTEIN-RELATED"/>
    <property type="match status" value="1"/>
</dbReference>
<organism evidence="3 4">
    <name type="scientific">Erythranthe guttata</name>
    <name type="common">Yellow monkey flower</name>
    <name type="synonym">Mimulus guttatus</name>
    <dbReference type="NCBI Taxonomy" id="4155"/>
    <lineage>
        <taxon>Eukaryota</taxon>
        <taxon>Viridiplantae</taxon>
        <taxon>Streptophyta</taxon>
        <taxon>Embryophyta</taxon>
        <taxon>Tracheophyta</taxon>
        <taxon>Spermatophyta</taxon>
        <taxon>Magnoliopsida</taxon>
        <taxon>eudicotyledons</taxon>
        <taxon>Gunneridae</taxon>
        <taxon>Pentapetalae</taxon>
        <taxon>asterids</taxon>
        <taxon>lamiids</taxon>
        <taxon>Lamiales</taxon>
        <taxon>Phrymaceae</taxon>
        <taxon>Erythranthe</taxon>
    </lineage>
</organism>
<dbReference type="Proteomes" id="UP000030748">
    <property type="component" value="Unassembled WGS sequence"/>
</dbReference>
<name>A0A022RAG6_ERYGU</name>
<keyword evidence="1" id="KW-0175">Coiled coil</keyword>
<evidence type="ECO:0000313" key="4">
    <source>
        <dbReference type="Proteomes" id="UP000030748"/>
    </source>
</evidence>
<dbReference type="Pfam" id="PF03101">
    <property type="entry name" value="FAR1"/>
    <property type="match status" value="1"/>
</dbReference>
<evidence type="ECO:0000313" key="3">
    <source>
        <dbReference type="EMBL" id="EYU36733.1"/>
    </source>
</evidence>
<protein>
    <recommendedName>
        <fullName evidence="2">FAR1 domain-containing protein</fullName>
    </recommendedName>
</protein>
<evidence type="ECO:0000256" key="1">
    <source>
        <dbReference type="SAM" id="Coils"/>
    </source>
</evidence>
<gene>
    <name evidence="3" type="ORF">MIMGU_mgv1a013539mg</name>
</gene>
<dbReference type="PANTHER" id="PTHR46328:SF8">
    <property type="entry name" value="PROTEIN FAR1-RELATED SEQUENCE 2-LIKE"/>
    <property type="match status" value="1"/>
</dbReference>
<reference evidence="3 4" key="1">
    <citation type="journal article" date="2013" name="Proc. Natl. Acad. Sci. U.S.A.">
        <title>Fine-scale variation in meiotic recombination in Mimulus inferred from population shotgun sequencing.</title>
        <authorList>
            <person name="Hellsten U."/>
            <person name="Wright K.M."/>
            <person name="Jenkins J."/>
            <person name="Shu S."/>
            <person name="Yuan Y."/>
            <person name="Wessler S.R."/>
            <person name="Schmutz J."/>
            <person name="Willis J.H."/>
            <person name="Rokhsar D.S."/>
        </authorList>
    </citation>
    <scope>NUCLEOTIDE SEQUENCE [LARGE SCALE GENOMIC DNA]</scope>
    <source>
        <strain evidence="4">cv. DUN x IM62</strain>
    </source>
</reference>
<dbReference type="OrthoDB" id="1886686at2759"/>
<dbReference type="EMBL" id="KI630592">
    <property type="protein sequence ID" value="EYU36733.1"/>
    <property type="molecule type" value="Genomic_DNA"/>
</dbReference>
<feature type="coiled-coil region" evidence="1">
    <location>
        <begin position="146"/>
        <end position="212"/>
    </location>
</feature>
<accession>A0A022RAG6</accession>
<dbReference type="PhylomeDB" id="A0A022RAG6"/>